<dbReference type="InterPro" id="IPR032789">
    <property type="entry name" value="T2SS-T3SS_pil_N"/>
</dbReference>
<accession>A0A2T1HXN1</accession>
<evidence type="ECO:0000313" key="3">
    <source>
        <dbReference type="EMBL" id="PSC06249.1"/>
    </source>
</evidence>
<dbReference type="OrthoDB" id="9815749at2"/>
<sequence length="158" mass="16519">MSRLSYARVGGMSSALRSAFASVGLSLLCGGPALAVDSIVVQTDHAQVLKLPPKATTIVIGNPMIADVAVQKNGSMVLTGKAYGETNLIAQDASGAVIGESKIRVEAATDNMVIVQRGMERETYSCAPRCQPTLSLGDQKQHFESVGAQTTARNNLAK</sequence>
<evidence type="ECO:0000313" key="4">
    <source>
        <dbReference type="Proteomes" id="UP000239772"/>
    </source>
</evidence>
<dbReference type="RefSeq" id="WP_106335656.1">
    <property type="nucleotide sequence ID" value="NZ_PVZS01000004.1"/>
</dbReference>
<feature type="domain" description="Pilus formation protein N-terminal" evidence="2">
    <location>
        <begin position="37"/>
        <end position="106"/>
    </location>
</feature>
<protein>
    <submittedName>
        <fullName evidence="3">Pilus assembly protein</fullName>
    </submittedName>
</protein>
<dbReference type="AlphaFoldDB" id="A0A2T1HXN1"/>
<name>A0A2T1HXN1_9HYPH</name>
<reference evidence="4" key="1">
    <citation type="submission" date="2018-03" db="EMBL/GenBank/DDBJ databases">
        <authorList>
            <person name="Sun L."/>
            <person name="Liu H."/>
            <person name="Chen W."/>
            <person name="Huang K."/>
            <person name="Liu W."/>
            <person name="Gao X."/>
        </authorList>
    </citation>
    <scope>NUCLEOTIDE SEQUENCE [LARGE SCALE GENOMIC DNA]</scope>
    <source>
        <strain evidence="4">SH9</strain>
    </source>
</reference>
<evidence type="ECO:0000256" key="1">
    <source>
        <dbReference type="SAM" id="SignalP"/>
    </source>
</evidence>
<dbReference type="Pfam" id="PF13629">
    <property type="entry name" value="T2SS-T3SS_pil_N"/>
    <property type="match status" value="1"/>
</dbReference>
<evidence type="ECO:0000259" key="2">
    <source>
        <dbReference type="Pfam" id="PF13629"/>
    </source>
</evidence>
<dbReference type="EMBL" id="PVZS01000004">
    <property type="protein sequence ID" value="PSC06249.1"/>
    <property type="molecule type" value="Genomic_DNA"/>
</dbReference>
<feature type="chain" id="PRO_5015405486" evidence="1">
    <location>
        <begin position="36"/>
        <end position="158"/>
    </location>
</feature>
<keyword evidence="4" id="KW-1185">Reference proteome</keyword>
<gene>
    <name evidence="3" type="ORF">SLNSH_05500</name>
</gene>
<dbReference type="Proteomes" id="UP000239772">
    <property type="component" value="Unassembled WGS sequence"/>
</dbReference>
<proteinExistence type="predicted"/>
<comment type="caution">
    <text evidence="3">The sequence shown here is derived from an EMBL/GenBank/DDBJ whole genome shotgun (WGS) entry which is preliminary data.</text>
</comment>
<organism evidence="3 4">
    <name type="scientific">Alsobacter soli</name>
    <dbReference type="NCBI Taxonomy" id="2109933"/>
    <lineage>
        <taxon>Bacteria</taxon>
        <taxon>Pseudomonadati</taxon>
        <taxon>Pseudomonadota</taxon>
        <taxon>Alphaproteobacteria</taxon>
        <taxon>Hyphomicrobiales</taxon>
        <taxon>Alsobacteraceae</taxon>
        <taxon>Alsobacter</taxon>
    </lineage>
</organism>
<keyword evidence="1" id="KW-0732">Signal</keyword>
<feature type="signal peptide" evidence="1">
    <location>
        <begin position="1"/>
        <end position="35"/>
    </location>
</feature>